<gene>
    <name evidence="3" type="ORF">PCOAH_00037370</name>
</gene>
<proteinExistence type="predicted"/>
<keyword evidence="1" id="KW-0472">Membrane</keyword>
<reference evidence="4" key="1">
    <citation type="submission" date="2016-06" db="EMBL/GenBank/DDBJ databases">
        <title>First high quality genome sequence of Plasmodium coatneyi using continuous long reads from single molecule, real-time sequencing.</title>
        <authorList>
            <person name="Chien J.-T."/>
            <person name="Pakala S.B."/>
            <person name="Geraldo J.A."/>
            <person name="Lapp S.A."/>
            <person name="Barnwell J.W."/>
            <person name="Kissinger J.C."/>
            <person name="Galinski M.R."/>
            <person name="Humphrey J.C."/>
        </authorList>
    </citation>
    <scope>NUCLEOTIDE SEQUENCE [LARGE SCALE GENOMIC DNA]</scope>
    <source>
        <strain evidence="4">Hackeri</strain>
    </source>
</reference>
<evidence type="ECO:0000313" key="4">
    <source>
        <dbReference type="Proteomes" id="UP000092716"/>
    </source>
</evidence>
<evidence type="ECO:0000256" key="1">
    <source>
        <dbReference type="SAM" id="Phobius"/>
    </source>
</evidence>
<dbReference type="RefSeq" id="XP_019916197.1">
    <property type="nucleotide sequence ID" value="XM_020060528.1"/>
</dbReference>
<organism evidence="3 4">
    <name type="scientific">Plasmodium coatneyi</name>
    <dbReference type="NCBI Taxonomy" id="208452"/>
    <lineage>
        <taxon>Eukaryota</taxon>
        <taxon>Sar</taxon>
        <taxon>Alveolata</taxon>
        <taxon>Apicomplexa</taxon>
        <taxon>Aconoidasida</taxon>
        <taxon>Haemosporida</taxon>
        <taxon>Plasmodiidae</taxon>
        <taxon>Plasmodium</taxon>
    </lineage>
</organism>
<feature type="transmembrane region" description="Helical" evidence="1">
    <location>
        <begin position="192"/>
        <end position="210"/>
    </location>
</feature>
<dbReference type="EMBL" id="CP016250">
    <property type="protein sequence ID" value="ANQ09502.1"/>
    <property type="molecule type" value="Genomic_DNA"/>
</dbReference>
<dbReference type="KEGG" id="pcot:PCOAH_00037370"/>
<accession>A0A1B1E3C0</accession>
<sequence length="287" mass="33510">MNKFSHLINIITIILANNSWSYSDNSAVSFANSWSKNNQVNISDFGAIRSLGENENEGETQGVGKYDANDDEGYDKGRYDALTQDYFDMMEDDLNRNKESTLTISEMINNIDPRAQFNYYISRASTDAFSRRSAEYAKRLWRKIKKGLRTIDKITEREMYNILKSKYFAGSNVLLGRTMTQKVRKFLYRYKIFSPVLILVLTSYLCTSYFSATGYAIFFALAAIFTSFYLAFKYVKCSIRLRRLSEHIPKHYRNEFRRLKRDIENEEHDTFYSTQSVDESTESINIS</sequence>
<feature type="chain" id="PRO_5008521554" evidence="2">
    <location>
        <begin position="22"/>
        <end position="287"/>
    </location>
</feature>
<dbReference type="VEuPathDB" id="PlasmoDB:PCOAH_00037370"/>
<keyword evidence="1" id="KW-0812">Transmembrane</keyword>
<dbReference type="OrthoDB" id="385249at2759"/>
<name>A0A1B1E3C0_9APIC</name>
<feature type="signal peptide" evidence="2">
    <location>
        <begin position="1"/>
        <end position="21"/>
    </location>
</feature>
<keyword evidence="2" id="KW-0732">Signal</keyword>
<protein>
    <submittedName>
        <fullName evidence="3">Pv-fam-d protein</fullName>
    </submittedName>
</protein>
<keyword evidence="1" id="KW-1133">Transmembrane helix</keyword>
<evidence type="ECO:0000256" key="2">
    <source>
        <dbReference type="SAM" id="SignalP"/>
    </source>
</evidence>
<keyword evidence="4" id="KW-1185">Reference proteome</keyword>
<dbReference type="GeneID" id="30910468"/>
<dbReference type="Proteomes" id="UP000092716">
    <property type="component" value="Chromosome 12"/>
</dbReference>
<evidence type="ECO:0000313" key="3">
    <source>
        <dbReference type="EMBL" id="ANQ09502.1"/>
    </source>
</evidence>
<dbReference type="AlphaFoldDB" id="A0A1B1E3C0"/>
<feature type="transmembrane region" description="Helical" evidence="1">
    <location>
        <begin position="216"/>
        <end position="235"/>
    </location>
</feature>